<dbReference type="Proteomes" id="UP000265560">
    <property type="component" value="Chromosome"/>
</dbReference>
<sequence>MGRAEPGSNPLLKRLDEWRPGCWCAAVIQLCAAFEHEGKGGRSRYPAQWAYFLWAPTDTAIPQALPDGWGISLEPPWEEIAADLAGAAVFVMPEREVDWPTLLDILRVCGDPAPWLFQVIRQVQRTKRRMRQRLFLELYGEGDNYAFEKFIRSTLAKPKKP</sequence>
<keyword evidence="2" id="KW-1185">Reference proteome</keyword>
<evidence type="ECO:0000313" key="1">
    <source>
        <dbReference type="EMBL" id="AYC32313.1"/>
    </source>
</evidence>
<organism evidence="1 2">
    <name type="scientific">Pseudomonas cavernae</name>
    <dbReference type="NCBI Taxonomy" id="2320867"/>
    <lineage>
        <taxon>Bacteria</taxon>
        <taxon>Pseudomonadati</taxon>
        <taxon>Pseudomonadota</taxon>
        <taxon>Gammaproteobacteria</taxon>
        <taxon>Pseudomonadales</taxon>
        <taxon>Pseudomonadaceae</taxon>
        <taxon>Pseudomonas</taxon>
    </lineage>
</organism>
<accession>A0A385Z347</accession>
<protein>
    <submittedName>
        <fullName evidence="1">Uncharacterized protein</fullName>
    </submittedName>
</protein>
<dbReference type="RefSeq" id="WP_119892934.1">
    <property type="nucleotide sequence ID" value="NZ_CP032419.1"/>
</dbReference>
<gene>
    <name evidence="1" type="ORF">D3880_07955</name>
</gene>
<dbReference type="KEGG" id="pcav:D3880_07955"/>
<dbReference type="EMBL" id="CP032419">
    <property type="protein sequence ID" value="AYC32313.1"/>
    <property type="molecule type" value="Genomic_DNA"/>
</dbReference>
<name>A0A385Z347_9PSED</name>
<reference evidence="2" key="1">
    <citation type="submission" date="2018-09" db="EMBL/GenBank/DDBJ databases">
        <authorList>
            <person name="Zhu H."/>
        </authorList>
    </citation>
    <scope>NUCLEOTIDE SEQUENCE [LARGE SCALE GENOMIC DNA]</scope>
    <source>
        <strain evidence="2">K2W31S-8</strain>
    </source>
</reference>
<proteinExistence type="predicted"/>
<evidence type="ECO:0000313" key="2">
    <source>
        <dbReference type="Proteomes" id="UP000265560"/>
    </source>
</evidence>
<dbReference type="AlphaFoldDB" id="A0A385Z347"/>
<dbReference type="OrthoDB" id="7059192at2"/>